<dbReference type="InterPro" id="IPR029061">
    <property type="entry name" value="THDP-binding"/>
</dbReference>
<feature type="region of interest" description="Disordered" evidence="4">
    <location>
        <begin position="324"/>
        <end position="346"/>
    </location>
</feature>
<dbReference type="InterPro" id="IPR012001">
    <property type="entry name" value="Thiamin_PyroP_enz_TPP-bd_dom"/>
</dbReference>
<gene>
    <name evidence="8" type="ORF">RxyAA322_02220</name>
</gene>
<dbReference type="Pfam" id="PF00205">
    <property type="entry name" value="TPP_enzyme_M"/>
    <property type="match status" value="1"/>
</dbReference>
<feature type="compositionally biased region" description="Pro residues" evidence="4">
    <location>
        <begin position="330"/>
        <end position="345"/>
    </location>
</feature>
<evidence type="ECO:0000256" key="3">
    <source>
        <dbReference type="RuleBase" id="RU362132"/>
    </source>
</evidence>
<comment type="similarity">
    <text evidence="1 3">Belongs to the TPP enzyme family.</text>
</comment>
<dbReference type="InterPro" id="IPR011766">
    <property type="entry name" value="TPP_enzyme_TPP-bd"/>
</dbReference>
<dbReference type="Pfam" id="PF02776">
    <property type="entry name" value="TPP_enzyme_N"/>
    <property type="match status" value="1"/>
</dbReference>
<dbReference type="Gene3D" id="3.40.50.970">
    <property type="match status" value="2"/>
</dbReference>
<dbReference type="PANTHER" id="PTHR18968">
    <property type="entry name" value="THIAMINE PYROPHOSPHATE ENZYMES"/>
    <property type="match status" value="1"/>
</dbReference>
<evidence type="ECO:0000259" key="7">
    <source>
        <dbReference type="Pfam" id="PF02776"/>
    </source>
</evidence>
<dbReference type="RefSeq" id="WP_143526521.1">
    <property type="nucleotide sequence ID" value="NZ_AP019791.1"/>
</dbReference>
<dbReference type="PANTHER" id="PTHR18968:SF133">
    <property type="entry name" value="BENZOYLFORMATE DECARBOXYLASE"/>
    <property type="match status" value="1"/>
</dbReference>
<name>A0A510HEL9_9ACTN</name>
<dbReference type="AlphaFoldDB" id="A0A510HEL9"/>
<dbReference type="EMBL" id="AP019791">
    <property type="protein sequence ID" value="BBL78368.1"/>
    <property type="molecule type" value="Genomic_DNA"/>
</dbReference>
<evidence type="ECO:0000313" key="9">
    <source>
        <dbReference type="Proteomes" id="UP000318065"/>
    </source>
</evidence>
<dbReference type="Proteomes" id="UP000318065">
    <property type="component" value="Chromosome"/>
</dbReference>
<accession>A0A510HEL9</accession>
<dbReference type="GO" id="GO:0003984">
    <property type="term" value="F:acetolactate synthase activity"/>
    <property type="evidence" value="ECO:0007669"/>
    <property type="project" value="TreeGrafter"/>
</dbReference>
<dbReference type="GO" id="GO:0050660">
    <property type="term" value="F:flavin adenine dinucleotide binding"/>
    <property type="evidence" value="ECO:0007669"/>
    <property type="project" value="TreeGrafter"/>
</dbReference>
<dbReference type="NCBIfam" id="NF005485">
    <property type="entry name" value="PRK07092.1"/>
    <property type="match status" value="1"/>
</dbReference>
<dbReference type="Gene3D" id="3.40.50.1220">
    <property type="entry name" value="TPP-binding domain"/>
    <property type="match status" value="1"/>
</dbReference>
<reference evidence="8" key="1">
    <citation type="journal article" date="2019" name="Microbiol. Resour. Announc.">
        <title>Complete Genome Sequence of Rubrobacter xylanophilus Strain AA3-22, Isolated from Arima Onsen in Japan.</title>
        <authorList>
            <person name="Tomariguchi N."/>
            <person name="Miyazaki K."/>
        </authorList>
    </citation>
    <scope>NUCLEOTIDE SEQUENCE [LARGE SCALE GENOMIC DNA]</scope>
    <source>
        <strain evidence="8">AA3-22</strain>
    </source>
</reference>
<dbReference type="CDD" id="cd07035">
    <property type="entry name" value="TPP_PYR_POX_like"/>
    <property type="match status" value="1"/>
</dbReference>
<dbReference type="GO" id="GO:0030976">
    <property type="term" value="F:thiamine pyrophosphate binding"/>
    <property type="evidence" value="ECO:0007669"/>
    <property type="project" value="InterPro"/>
</dbReference>
<dbReference type="InterPro" id="IPR012000">
    <property type="entry name" value="Thiamin_PyroP_enz_cen_dom"/>
</dbReference>
<evidence type="ECO:0000256" key="4">
    <source>
        <dbReference type="SAM" id="MobiDB-lite"/>
    </source>
</evidence>
<dbReference type="InterPro" id="IPR045229">
    <property type="entry name" value="TPP_enz"/>
</dbReference>
<keyword evidence="2 3" id="KW-0786">Thiamine pyrophosphate</keyword>
<feature type="domain" description="Thiamine pyrophosphate enzyme N-terminal TPP-binding" evidence="7">
    <location>
        <begin position="3"/>
        <end position="104"/>
    </location>
</feature>
<dbReference type="OrthoDB" id="2443624at2"/>
<sequence length="528" mass="55830">MPTVREATLDLLRELGMTTIFGNPGSTELPFLRDLPEDFRYVLALQEASALSMAEGYARGTGGAALVNLHTAPGLGNAMGALVTAYHNKTPLVVTAGQQHRGHLALEPLLSGRLVELARPYVKRSHEPARAEDVPHELLRAYHTARQQPSGPVFLSIPMDDWEAEAAAPEVREVSYRTAPDPDALRRAAAVLREAARPAIVAGPGVARSGAFSEVVALAERLRAEVWQDGVAALAGFPQSHPLFRGVLPLAQRLVAEALAPYDAVLVLGAPAFTYYPYLPGEVVREGTALVQITEDPEEAARAPAGTGIVGDVGLAAEGLLGLLPEEPGRPAPPPGDPLPAPEPSSPMSVDYVMHTIAELLPEGAVLADESTSSKPVLYRRVRADEPLGHLTSAAGGLGFAMPAAVGLGLALPDRKAVCVIGDGSSMYSIQSLWTAARYGVGVAVVVINNRGYSILKSFRDLMGLGENVPGLDLPGIDIVQIARGFGCDGERVEEPDELPQALKRAFSSETPYLVDVLVDTAVPRMAR</sequence>
<evidence type="ECO:0000259" key="5">
    <source>
        <dbReference type="Pfam" id="PF00205"/>
    </source>
</evidence>
<dbReference type="GO" id="GO:0000287">
    <property type="term" value="F:magnesium ion binding"/>
    <property type="evidence" value="ECO:0007669"/>
    <property type="project" value="InterPro"/>
</dbReference>
<dbReference type="SUPFAM" id="SSF52518">
    <property type="entry name" value="Thiamin diphosphate-binding fold (THDP-binding)"/>
    <property type="match status" value="2"/>
</dbReference>
<evidence type="ECO:0000256" key="1">
    <source>
        <dbReference type="ARBA" id="ARBA00007812"/>
    </source>
</evidence>
<dbReference type="InterPro" id="IPR000399">
    <property type="entry name" value="TPP-bd_CS"/>
</dbReference>
<feature type="domain" description="Thiamine pyrophosphate enzyme central" evidence="5">
    <location>
        <begin position="185"/>
        <end position="318"/>
    </location>
</feature>
<feature type="domain" description="Thiamine pyrophosphate enzyme TPP-binding" evidence="6">
    <location>
        <begin position="381"/>
        <end position="517"/>
    </location>
</feature>
<dbReference type="PROSITE" id="PS00187">
    <property type="entry name" value="TPP_ENZYMES"/>
    <property type="match status" value="1"/>
</dbReference>
<dbReference type="Pfam" id="PF02775">
    <property type="entry name" value="TPP_enzyme_C"/>
    <property type="match status" value="1"/>
</dbReference>
<dbReference type="CDD" id="cd02002">
    <property type="entry name" value="TPP_BFDC"/>
    <property type="match status" value="1"/>
</dbReference>
<protein>
    <submittedName>
        <fullName evidence="8">Benzoylformate decarboxylase</fullName>
    </submittedName>
</protein>
<keyword evidence="9" id="KW-1185">Reference proteome</keyword>
<dbReference type="InterPro" id="IPR029035">
    <property type="entry name" value="DHS-like_NAD/FAD-binding_dom"/>
</dbReference>
<evidence type="ECO:0000256" key="2">
    <source>
        <dbReference type="ARBA" id="ARBA00023052"/>
    </source>
</evidence>
<proteinExistence type="inferred from homology"/>
<dbReference type="SUPFAM" id="SSF52467">
    <property type="entry name" value="DHS-like NAD/FAD-binding domain"/>
    <property type="match status" value="1"/>
</dbReference>
<evidence type="ECO:0000313" key="8">
    <source>
        <dbReference type="EMBL" id="BBL78368.1"/>
    </source>
</evidence>
<evidence type="ECO:0000259" key="6">
    <source>
        <dbReference type="Pfam" id="PF02775"/>
    </source>
</evidence>
<organism evidence="8 9">
    <name type="scientific">Rubrobacter xylanophilus</name>
    <dbReference type="NCBI Taxonomy" id="49319"/>
    <lineage>
        <taxon>Bacteria</taxon>
        <taxon>Bacillati</taxon>
        <taxon>Actinomycetota</taxon>
        <taxon>Rubrobacteria</taxon>
        <taxon>Rubrobacterales</taxon>
        <taxon>Rubrobacteraceae</taxon>
        <taxon>Rubrobacter</taxon>
    </lineage>
</organism>